<protein>
    <submittedName>
        <fullName evidence="3">SAM-dependent methyltransferase</fullName>
    </submittedName>
</protein>
<gene>
    <name evidence="3" type="ORF">ASN18_1385</name>
</gene>
<evidence type="ECO:0000256" key="1">
    <source>
        <dbReference type="ARBA" id="ARBA00022679"/>
    </source>
</evidence>
<dbReference type="Pfam" id="PF08241">
    <property type="entry name" value="Methyltransf_11"/>
    <property type="match status" value="1"/>
</dbReference>
<dbReference type="InterPro" id="IPR013216">
    <property type="entry name" value="Methyltransf_11"/>
</dbReference>
<evidence type="ECO:0000313" key="3">
    <source>
        <dbReference type="EMBL" id="KWT87096.1"/>
    </source>
</evidence>
<dbReference type="RefSeq" id="WP_085052010.1">
    <property type="nucleotide sequence ID" value="NZ_LNQR01000053.1"/>
</dbReference>
<sequence length="348" mass="40139">MQKVYLDSLNKLKNEMEKKSNSCYLAYVKVAALTVMNMRYEKIALNKQLNDHPYSLTKNIIEDALTMFNTMCDASFIESGKTIEKTKSREKELKHQQLFNEIWNKYNPEEFESYIDRYVYRIKINNLTDLIKDKVCVDLGCGNGVFCFALLRCGAKYAAGIDYGENSVLFAKQVAKERKIEERTNFLTKSVYDTPFEGDFFDFAVQNGVFHHLDDYEKAIVEVKRILKKGGWFWYYTDGEGGISYDLWDASVEILRDVPGDFIENILVYMGVSRNKIVHLTDGLSATYAHTSWDKITSVLSKHGFADFKRLTGGFDTDFDLDKIQSDPYGKEKFGEGDLRILCRLAEK</sequence>
<dbReference type="Proteomes" id="UP000060487">
    <property type="component" value="Unassembled WGS sequence"/>
</dbReference>
<dbReference type="PANTHER" id="PTHR44068">
    <property type="entry name" value="ZGC:194242"/>
    <property type="match status" value="1"/>
</dbReference>
<keyword evidence="4" id="KW-1185">Reference proteome</keyword>
<dbReference type="PANTHER" id="PTHR44068:SF11">
    <property type="entry name" value="GERANYL DIPHOSPHATE 2-C-METHYLTRANSFERASE"/>
    <property type="match status" value="1"/>
</dbReference>
<dbReference type="EMBL" id="LNQR01000053">
    <property type="protein sequence ID" value="KWT87096.1"/>
    <property type="molecule type" value="Genomic_DNA"/>
</dbReference>
<evidence type="ECO:0000259" key="2">
    <source>
        <dbReference type="Pfam" id="PF08241"/>
    </source>
</evidence>
<evidence type="ECO:0000313" key="4">
    <source>
        <dbReference type="Proteomes" id="UP000060487"/>
    </source>
</evidence>
<accession>A0ABR5SHE2</accession>
<dbReference type="InterPro" id="IPR050447">
    <property type="entry name" value="Erg6_SMT_methyltransf"/>
</dbReference>
<dbReference type="GO" id="GO:0008168">
    <property type="term" value="F:methyltransferase activity"/>
    <property type="evidence" value="ECO:0007669"/>
    <property type="project" value="UniProtKB-KW"/>
</dbReference>
<dbReference type="Gene3D" id="3.40.50.150">
    <property type="entry name" value="Vaccinia Virus protein VP39"/>
    <property type="match status" value="1"/>
</dbReference>
<dbReference type="CDD" id="cd02440">
    <property type="entry name" value="AdoMet_MTases"/>
    <property type="match status" value="1"/>
</dbReference>
<organism evidence="3 4">
    <name type="scientific">Candidatus Magnetominusculus xianensis</name>
    <dbReference type="NCBI Taxonomy" id="1748249"/>
    <lineage>
        <taxon>Bacteria</taxon>
        <taxon>Pseudomonadati</taxon>
        <taxon>Nitrospirota</taxon>
        <taxon>Nitrospiria</taxon>
        <taxon>Nitrospirales</taxon>
        <taxon>Nitrospiraceae</taxon>
        <taxon>Candidatus Magnetominusculus</taxon>
    </lineage>
</organism>
<feature type="domain" description="Methyltransferase type 11" evidence="2">
    <location>
        <begin position="137"/>
        <end position="234"/>
    </location>
</feature>
<dbReference type="SUPFAM" id="SSF53335">
    <property type="entry name" value="S-adenosyl-L-methionine-dependent methyltransferases"/>
    <property type="match status" value="1"/>
</dbReference>
<dbReference type="InterPro" id="IPR029063">
    <property type="entry name" value="SAM-dependent_MTases_sf"/>
</dbReference>
<reference evidence="3 4" key="1">
    <citation type="submission" date="2015-11" db="EMBL/GenBank/DDBJ databases">
        <authorList>
            <person name="Lin W."/>
        </authorList>
    </citation>
    <scope>NUCLEOTIDE SEQUENCE [LARGE SCALE GENOMIC DNA]</scope>
    <source>
        <strain evidence="3 4">HCH-1</strain>
    </source>
</reference>
<comment type="caution">
    <text evidence="3">The sequence shown here is derived from an EMBL/GenBank/DDBJ whole genome shotgun (WGS) entry which is preliminary data.</text>
</comment>
<proteinExistence type="predicted"/>
<name>A0ABR5SHE2_9BACT</name>
<keyword evidence="1" id="KW-0808">Transferase</keyword>
<keyword evidence="3" id="KW-0489">Methyltransferase</keyword>
<dbReference type="GO" id="GO:0032259">
    <property type="term" value="P:methylation"/>
    <property type="evidence" value="ECO:0007669"/>
    <property type="project" value="UniProtKB-KW"/>
</dbReference>